<comment type="caution">
    <text evidence="2">The sequence shown here is derived from an EMBL/GenBank/DDBJ whole genome shotgun (WGS) entry which is preliminary data.</text>
</comment>
<keyword evidence="3" id="KW-1185">Reference proteome</keyword>
<name>A0AAN7HII6_9PEZI</name>
<reference evidence="2" key="2">
    <citation type="submission" date="2023-05" db="EMBL/GenBank/DDBJ databases">
        <authorList>
            <consortium name="Lawrence Berkeley National Laboratory"/>
            <person name="Steindorff A."/>
            <person name="Hensen N."/>
            <person name="Bonometti L."/>
            <person name="Westerberg I."/>
            <person name="Brannstrom I.O."/>
            <person name="Guillou S."/>
            <person name="Cros-Aarteil S."/>
            <person name="Calhoun S."/>
            <person name="Haridas S."/>
            <person name="Kuo A."/>
            <person name="Mondo S."/>
            <person name="Pangilinan J."/>
            <person name="Riley R."/>
            <person name="Labutti K."/>
            <person name="Andreopoulos B."/>
            <person name="Lipzen A."/>
            <person name="Chen C."/>
            <person name="Yanf M."/>
            <person name="Daum C."/>
            <person name="Ng V."/>
            <person name="Clum A."/>
            <person name="Ohm R."/>
            <person name="Martin F."/>
            <person name="Silar P."/>
            <person name="Natvig D."/>
            <person name="Lalanne C."/>
            <person name="Gautier V."/>
            <person name="Ament-Velasquez S.L."/>
            <person name="Kruys A."/>
            <person name="Hutchinson M.I."/>
            <person name="Powell A.J."/>
            <person name="Barry K."/>
            <person name="Miller A.N."/>
            <person name="Grigoriev I.V."/>
            <person name="Debuchy R."/>
            <person name="Gladieux P."/>
            <person name="Thoren M.H."/>
            <person name="Johannesson H."/>
        </authorList>
    </citation>
    <scope>NUCLEOTIDE SEQUENCE</scope>
    <source>
        <strain evidence="2">CBS 359.72</strain>
    </source>
</reference>
<dbReference type="Proteomes" id="UP001303647">
    <property type="component" value="Unassembled WGS sequence"/>
</dbReference>
<reference evidence="2" key="1">
    <citation type="journal article" date="2023" name="Mol. Phylogenet. Evol.">
        <title>Genome-scale phylogeny and comparative genomics of the fungal order Sordariales.</title>
        <authorList>
            <person name="Hensen N."/>
            <person name="Bonometti L."/>
            <person name="Westerberg I."/>
            <person name="Brannstrom I.O."/>
            <person name="Guillou S."/>
            <person name="Cros-Aarteil S."/>
            <person name="Calhoun S."/>
            <person name="Haridas S."/>
            <person name="Kuo A."/>
            <person name="Mondo S."/>
            <person name="Pangilinan J."/>
            <person name="Riley R."/>
            <person name="LaButti K."/>
            <person name="Andreopoulos B."/>
            <person name="Lipzen A."/>
            <person name="Chen C."/>
            <person name="Yan M."/>
            <person name="Daum C."/>
            <person name="Ng V."/>
            <person name="Clum A."/>
            <person name="Steindorff A."/>
            <person name="Ohm R.A."/>
            <person name="Martin F."/>
            <person name="Silar P."/>
            <person name="Natvig D.O."/>
            <person name="Lalanne C."/>
            <person name="Gautier V."/>
            <person name="Ament-Velasquez S.L."/>
            <person name="Kruys A."/>
            <person name="Hutchinson M.I."/>
            <person name="Powell A.J."/>
            <person name="Barry K."/>
            <person name="Miller A.N."/>
            <person name="Grigoriev I.V."/>
            <person name="Debuchy R."/>
            <person name="Gladieux P."/>
            <person name="Hiltunen Thoren M."/>
            <person name="Johannesson H."/>
        </authorList>
    </citation>
    <scope>NUCLEOTIDE SEQUENCE</scope>
    <source>
        <strain evidence="2">CBS 359.72</strain>
    </source>
</reference>
<gene>
    <name evidence="2" type="ORF">C7999DRAFT_44926</name>
</gene>
<evidence type="ECO:0000313" key="2">
    <source>
        <dbReference type="EMBL" id="KAK4243213.1"/>
    </source>
</evidence>
<protein>
    <submittedName>
        <fullName evidence="2">Uncharacterized protein</fullName>
    </submittedName>
</protein>
<proteinExistence type="predicted"/>
<sequence>MKYNNIGLGIFILYFRLPSALGAVYHPDAKLSFSKQEVVFDDPNSCFDIPTRCKPSQGKQLTLSQDKKWATCCPPGTILEGSEHTAFEFCGAGHSLAGIEQTGYRCYPPGQTYDSHKCKKPDSLGPDVCQKGRIVVNGKCVCPGNAAEAPDGTWKCYLFKMENGQHLRAHWQFKFCKDQACVRDVGNDINSGGRIRLMDLHGEANSGKNPNQWLNNAQNGGHIGRTDKYENAGVFTISKWTKGKCCLSGLETGVGPTCPSEDPSLTFNTLDTESCLPLELIPVPCGIRDPLSNCLWSWLRLFSKRPAAGRSLVFDHYSGRHAVVGCWQ</sequence>
<feature type="signal peptide" evidence="1">
    <location>
        <begin position="1"/>
        <end position="22"/>
    </location>
</feature>
<keyword evidence="1" id="KW-0732">Signal</keyword>
<dbReference type="AlphaFoldDB" id="A0AAN7HII6"/>
<feature type="chain" id="PRO_5043008550" evidence="1">
    <location>
        <begin position="23"/>
        <end position="328"/>
    </location>
</feature>
<evidence type="ECO:0000313" key="3">
    <source>
        <dbReference type="Proteomes" id="UP001303647"/>
    </source>
</evidence>
<organism evidence="2 3">
    <name type="scientific">Corynascus novoguineensis</name>
    <dbReference type="NCBI Taxonomy" id="1126955"/>
    <lineage>
        <taxon>Eukaryota</taxon>
        <taxon>Fungi</taxon>
        <taxon>Dikarya</taxon>
        <taxon>Ascomycota</taxon>
        <taxon>Pezizomycotina</taxon>
        <taxon>Sordariomycetes</taxon>
        <taxon>Sordariomycetidae</taxon>
        <taxon>Sordariales</taxon>
        <taxon>Chaetomiaceae</taxon>
        <taxon>Corynascus</taxon>
    </lineage>
</organism>
<dbReference type="EMBL" id="MU857849">
    <property type="protein sequence ID" value="KAK4243213.1"/>
    <property type="molecule type" value="Genomic_DNA"/>
</dbReference>
<evidence type="ECO:0000256" key="1">
    <source>
        <dbReference type="SAM" id="SignalP"/>
    </source>
</evidence>
<accession>A0AAN7HII6</accession>